<evidence type="ECO:0000313" key="2">
    <source>
        <dbReference type="Proteomes" id="UP001549047"/>
    </source>
</evidence>
<organism evidence="1 2">
    <name type="scientific">Rhizobium aquaticum</name>
    <dbReference type="NCBI Taxonomy" id="1549636"/>
    <lineage>
        <taxon>Bacteria</taxon>
        <taxon>Pseudomonadati</taxon>
        <taxon>Pseudomonadota</taxon>
        <taxon>Alphaproteobacteria</taxon>
        <taxon>Hyphomicrobiales</taxon>
        <taxon>Rhizobiaceae</taxon>
        <taxon>Rhizobium/Agrobacterium group</taxon>
        <taxon>Rhizobium</taxon>
    </lineage>
</organism>
<gene>
    <name evidence="1" type="ORF">ABID16_002343</name>
</gene>
<dbReference type="InterPro" id="IPR009282">
    <property type="entry name" value="DUF937"/>
</dbReference>
<name>A0ABV2J2D9_9HYPH</name>
<comment type="caution">
    <text evidence="1">The sequence shown here is derived from an EMBL/GenBank/DDBJ whole genome shotgun (WGS) entry which is preliminary data.</text>
</comment>
<protein>
    <recommendedName>
        <fullName evidence="3">DUF937 domain-containing protein</fullName>
    </recommendedName>
</protein>
<dbReference type="Pfam" id="PF06078">
    <property type="entry name" value="DUF937"/>
    <property type="match status" value="1"/>
</dbReference>
<accession>A0ABV2J2D9</accession>
<keyword evidence="2" id="KW-1185">Reference proteome</keyword>
<reference evidence="1 2" key="1">
    <citation type="submission" date="2024-06" db="EMBL/GenBank/DDBJ databases">
        <title>Genomic Encyclopedia of Type Strains, Phase IV (KMG-IV): sequencing the most valuable type-strain genomes for metagenomic binning, comparative biology and taxonomic classification.</title>
        <authorList>
            <person name="Goeker M."/>
        </authorList>
    </citation>
    <scope>NUCLEOTIDE SEQUENCE [LARGE SCALE GENOMIC DNA]</scope>
    <source>
        <strain evidence="1 2">DSM 29780</strain>
    </source>
</reference>
<proteinExistence type="predicted"/>
<sequence length="287" mass="30814">MLPLFDLMMQAQNGKALEAFSAQFGLAQEQMAKAMAALTPAFSTGLKRSAANPYDFSTLMSSLMSGNYAKYFEDVNAAFSPQGIADGQNFMGTIFGPADVQKAIAEQAAKATGVGQDMLRAMMPAMASAMAGGLIKEMTGQYKSMTDQWTASNPMMGAMTQWMEAAGFAPKPKKPEPIENPFLQMMQMMMSGGAAKPAPQQADPFGTGAFVKMMQGFMTPPNAQPDAPKPAAKPEAVEMPKTVDLSQYSELVGSLFDSGLEVQKSYQKSMEQIFDGYLKGFNGNEPK</sequence>
<dbReference type="EMBL" id="JBEPMB010000002">
    <property type="protein sequence ID" value="MET3614014.1"/>
    <property type="molecule type" value="Genomic_DNA"/>
</dbReference>
<dbReference type="Proteomes" id="UP001549047">
    <property type="component" value="Unassembled WGS sequence"/>
</dbReference>
<dbReference type="RefSeq" id="WP_354556503.1">
    <property type="nucleotide sequence ID" value="NZ_JBEPMB010000002.1"/>
</dbReference>
<evidence type="ECO:0008006" key="3">
    <source>
        <dbReference type="Google" id="ProtNLM"/>
    </source>
</evidence>
<evidence type="ECO:0000313" key="1">
    <source>
        <dbReference type="EMBL" id="MET3614014.1"/>
    </source>
</evidence>